<reference evidence="1" key="1">
    <citation type="submission" date="2023-03" db="EMBL/GenBank/DDBJ databases">
        <title>Massive genome expansion in bonnet fungi (Mycena s.s.) driven by repeated elements and novel gene families across ecological guilds.</title>
        <authorList>
            <consortium name="Lawrence Berkeley National Laboratory"/>
            <person name="Harder C.B."/>
            <person name="Miyauchi S."/>
            <person name="Viragh M."/>
            <person name="Kuo A."/>
            <person name="Thoen E."/>
            <person name="Andreopoulos B."/>
            <person name="Lu D."/>
            <person name="Skrede I."/>
            <person name="Drula E."/>
            <person name="Henrissat B."/>
            <person name="Morin E."/>
            <person name="Kohler A."/>
            <person name="Barry K."/>
            <person name="LaButti K."/>
            <person name="Morin E."/>
            <person name="Salamov A."/>
            <person name="Lipzen A."/>
            <person name="Mereny Z."/>
            <person name="Hegedus B."/>
            <person name="Baldrian P."/>
            <person name="Stursova M."/>
            <person name="Weitz H."/>
            <person name="Taylor A."/>
            <person name="Grigoriev I.V."/>
            <person name="Nagy L.G."/>
            <person name="Martin F."/>
            <person name="Kauserud H."/>
        </authorList>
    </citation>
    <scope>NUCLEOTIDE SEQUENCE</scope>
    <source>
        <strain evidence="1">CBHHK182m</strain>
    </source>
</reference>
<evidence type="ECO:0000313" key="1">
    <source>
        <dbReference type="EMBL" id="KAJ7727232.1"/>
    </source>
</evidence>
<keyword evidence="2" id="KW-1185">Reference proteome</keyword>
<dbReference type="Proteomes" id="UP001215598">
    <property type="component" value="Unassembled WGS sequence"/>
</dbReference>
<name>A0AAD7MR49_9AGAR</name>
<organism evidence="1 2">
    <name type="scientific">Mycena metata</name>
    <dbReference type="NCBI Taxonomy" id="1033252"/>
    <lineage>
        <taxon>Eukaryota</taxon>
        <taxon>Fungi</taxon>
        <taxon>Dikarya</taxon>
        <taxon>Basidiomycota</taxon>
        <taxon>Agaricomycotina</taxon>
        <taxon>Agaricomycetes</taxon>
        <taxon>Agaricomycetidae</taxon>
        <taxon>Agaricales</taxon>
        <taxon>Marasmiineae</taxon>
        <taxon>Mycenaceae</taxon>
        <taxon>Mycena</taxon>
    </lineage>
</organism>
<protein>
    <recommendedName>
        <fullName evidence="3">F-box domain-containing protein</fullName>
    </recommendedName>
</protein>
<accession>A0AAD7MR49</accession>
<gene>
    <name evidence="1" type="ORF">B0H16DRAFT_259365</name>
</gene>
<dbReference type="EMBL" id="JARKIB010000181">
    <property type="protein sequence ID" value="KAJ7727232.1"/>
    <property type="molecule type" value="Genomic_DNA"/>
</dbReference>
<sequence length="338" mass="37851">MPILSLCPDTTDSSTSYCPVLTLPTEIVVEIFIHFLPVYPRCPPLGGLKSPTILTQICRDWREIALATCRLWRAMSVETHWIVFPREVARMRIWLQRSHPLPASLRCGPPIAFPSRFFAAIAPYRQRWAYLDLRLRDDTQLAALCDGPTPLLKRLDLSLDSQIAGIDPVVVFSDAPLLHTVLLDFPAAMLTLPWAQLTSLTLKLVDAPENLSILKLASNLRYHHLVLEQMMFWSLQGPDILIPRLKSLKLCAKLDRPLGATFILPALRHLAVVEYLNPEPIAALADFIASAGCAQLDELSVTVPDFALISEDAYLAYHKAFPGVLVSVAKLNERKRYS</sequence>
<proteinExistence type="predicted"/>
<evidence type="ECO:0008006" key="3">
    <source>
        <dbReference type="Google" id="ProtNLM"/>
    </source>
</evidence>
<evidence type="ECO:0000313" key="2">
    <source>
        <dbReference type="Proteomes" id="UP001215598"/>
    </source>
</evidence>
<comment type="caution">
    <text evidence="1">The sequence shown here is derived from an EMBL/GenBank/DDBJ whole genome shotgun (WGS) entry which is preliminary data.</text>
</comment>
<dbReference type="AlphaFoldDB" id="A0AAD7MR49"/>